<evidence type="ECO:0000256" key="3">
    <source>
        <dbReference type="ARBA" id="ARBA00023163"/>
    </source>
</evidence>
<evidence type="ECO:0000313" key="8">
    <source>
        <dbReference type="Proteomes" id="UP000642938"/>
    </source>
</evidence>
<protein>
    <submittedName>
        <fullName evidence="5 6">Transcriptional regulator</fullName>
    </submittedName>
</protein>
<accession>A0A7W6K9H4</accession>
<feature type="domain" description="HTH hxlR-type" evidence="4">
    <location>
        <begin position="15"/>
        <end position="113"/>
    </location>
</feature>
<dbReference type="EMBL" id="BMHZ01000001">
    <property type="protein sequence ID" value="GGG97695.1"/>
    <property type="molecule type" value="Genomic_DNA"/>
</dbReference>
<dbReference type="PANTHER" id="PTHR33204">
    <property type="entry name" value="TRANSCRIPTIONAL REGULATOR, MARR FAMILY"/>
    <property type="match status" value="1"/>
</dbReference>
<dbReference type="InterPro" id="IPR036390">
    <property type="entry name" value="WH_DNA-bd_sf"/>
</dbReference>
<dbReference type="AlphaFoldDB" id="A0A7W6K9H4"/>
<name>A0A7W6K9H4_9SPHI</name>
<dbReference type="PANTHER" id="PTHR33204:SF29">
    <property type="entry name" value="TRANSCRIPTIONAL REGULATOR"/>
    <property type="match status" value="1"/>
</dbReference>
<dbReference type="Proteomes" id="UP000532273">
    <property type="component" value="Unassembled WGS sequence"/>
</dbReference>
<keyword evidence="2 6" id="KW-0238">DNA-binding</keyword>
<dbReference type="EMBL" id="JACIEF010000002">
    <property type="protein sequence ID" value="MBB4107688.1"/>
    <property type="molecule type" value="Genomic_DNA"/>
</dbReference>
<dbReference type="InterPro" id="IPR002577">
    <property type="entry name" value="HTH_HxlR"/>
</dbReference>
<organism evidence="6 7">
    <name type="scientific">Pedobacter zeae</name>
    <dbReference type="NCBI Taxonomy" id="1737356"/>
    <lineage>
        <taxon>Bacteria</taxon>
        <taxon>Pseudomonadati</taxon>
        <taxon>Bacteroidota</taxon>
        <taxon>Sphingobacteriia</taxon>
        <taxon>Sphingobacteriales</taxon>
        <taxon>Sphingobacteriaceae</taxon>
        <taxon>Pedobacter</taxon>
    </lineage>
</organism>
<dbReference type="SUPFAM" id="SSF46785">
    <property type="entry name" value="Winged helix' DNA-binding domain"/>
    <property type="match status" value="1"/>
</dbReference>
<evidence type="ECO:0000313" key="5">
    <source>
        <dbReference type="EMBL" id="GGG97695.1"/>
    </source>
</evidence>
<proteinExistence type="predicted"/>
<keyword evidence="1" id="KW-0805">Transcription regulation</keyword>
<dbReference type="RefSeq" id="WP_183762102.1">
    <property type="nucleotide sequence ID" value="NZ_BMHZ01000001.1"/>
</dbReference>
<evidence type="ECO:0000256" key="2">
    <source>
        <dbReference type="ARBA" id="ARBA00023125"/>
    </source>
</evidence>
<keyword evidence="8" id="KW-1185">Reference proteome</keyword>
<reference evidence="6 7" key="3">
    <citation type="submission" date="2020-08" db="EMBL/GenBank/DDBJ databases">
        <title>Genomic Encyclopedia of Type Strains, Phase IV (KMG-IV): sequencing the most valuable type-strain genomes for metagenomic binning, comparative biology and taxonomic classification.</title>
        <authorList>
            <person name="Goeker M."/>
        </authorList>
    </citation>
    <scope>NUCLEOTIDE SEQUENCE [LARGE SCALE GENOMIC DNA]</scope>
    <source>
        <strain evidence="6 7">DSM 100774</strain>
    </source>
</reference>
<comment type="caution">
    <text evidence="6">The sequence shown here is derived from an EMBL/GenBank/DDBJ whole genome shotgun (WGS) entry which is preliminary data.</text>
</comment>
<evidence type="ECO:0000313" key="7">
    <source>
        <dbReference type="Proteomes" id="UP000532273"/>
    </source>
</evidence>
<reference evidence="5" key="4">
    <citation type="submission" date="2024-05" db="EMBL/GenBank/DDBJ databases">
        <authorList>
            <person name="Sun Q."/>
            <person name="Zhou Y."/>
        </authorList>
    </citation>
    <scope>NUCLEOTIDE SEQUENCE</scope>
    <source>
        <strain evidence="5">CGMCC 1.15287</strain>
    </source>
</reference>
<reference evidence="5" key="1">
    <citation type="journal article" date="2014" name="Int. J. Syst. Evol. Microbiol.">
        <title>Complete genome of a new Firmicutes species belonging to the dominant human colonic microbiota ('Ruminococcus bicirculans') reveals two chromosomes and a selective capacity to utilize plant glucans.</title>
        <authorList>
            <consortium name="NISC Comparative Sequencing Program"/>
            <person name="Wegmann U."/>
            <person name="Louis P."/>
            <person name="Goesmann A."/>
            <person name="Henrissat B."/>
            <person name="Duncan S.H."/>
            <person name="Flint H.J."/>
        </authorList>
    </citation>
    <scope>NUCLEOTIDE SEQUENCE</scope>
    <source>
        <strain evidence="5">CGMCC 1.15287</strain>
    </source>
</reference>
<dbReference type="Gene3D" id="1.10.10.10">
    <property type="entry name" value="Winged helix-like DNA-binding domain superfamily/Winged helix DNA-binding domain"/>
    <property type="match status" value="1"/>
</dbReference>
<evidence type="ECO:0000259" key="4">
    <source>
        <dbReference type="PROSITE" id="PS51118"/>
    </source>
</evidence>
<dbReference type="Pfam" id="PF01638">
    <property type="entry name" value="HxlR"/>
    <property type="match status" value="1"/>
</dbReference>
<evidence type="ECO:0000256" key="1">
    <source>
        <dbReference type="ARBA" id="ARBA00023015"/>
    </source>
</evidence>
<gene>
    <name evidence="5" type="ORF">GCM10007422_09640</name>
    <name evidence="6" type="ORF">GGQ60_001669</name>
</gene>
<sequence>MEKLYTKETLRAMIQPVTDAVYVLNGKWKLAILICLTFENMRFRQLTNEIPQITDRMLSKELKELETNLLIRRTVSPAAPKRFEYSITDHGKSLHNVVIELHKWGLKHREEISQR</sequence>
<evidence type="ECO:0000313" key="6">
    <source>
        <dbReference type="EMBL" id="MBB4107688.1"/>
    </source>
</evidence>
<reference evidence="8" key="2">
    <citation type="journal article" date="2019" name="Int. J. Syst. Evol. Microbiol.">
        <title>The Global Catalogue of Microorganisms (GCM) 10K type strain sequencing project: providing services to taxonomists for standard genome sequencing and annotation.</title>
        <authorList>
            <consortium name="The Broad Institute Genomics Platform"/>
            <consortium name="The Broad Institute Genome Sequencing Center for Infectious Disease"/>
            <person name="Wu L."/>
            <person name="Ma J."/>
        </authorList>
    </citation>
    <scope>NUCLEOTIDE SEQUENCE [LARGE SCALE GENOMIC DNA]</scope>
    <source>
        <strain evidence="8">CGMCC 1.15287</strain>
    </source>
</reference>
<dbReference type="Proteomes" id="UP000642938">
    <property type="component" value="Unassembled WGS sequence"/>
</dbReference>
<dbReference type="InterPro" id="IPR036388">
    <property type="entry name" value="WH-like_DNA-bd_sf"/>
</dbReference>
<keyword evidence="3" id="KW-0804">Transcription</keyword>
<dbReference type="PROSITE" id="PS51118">
    <property type="entry name" value="HTH_HXLR"/>
    <property type="match status" value="1"/>
</dbReference>
<dbReference type="GO" id="GO:0003677">
    <property type="term" value="F:DNA binding"/>
    <property type="evidence" value="ECO:0007669"/>
    <property type="project" value="UniProtKB-KW"/>
</dbReference>